<feature type="transmembrane region" description="Helical" evidence="5">
    <location>
        <begin position="44"/>
        <end position="62"/>
    </location>
</feature>
<feature type="transmembrane region" description="Helical" evidence="5">
    <location>
        <begin position="100"/>
        <end position="117"/>
    </location>
</feature>
<evidence type="ECO:0000256" key="4">
    <source>
        <dbReference type="ARBA" id="ARBA00023136"/>
    </source>
</evidence>
<dbReference type="Proteomes" id="UP000622017">
    <property type="component" value="Unassembled WGS sequence"/>
</dbReference>
<reference evidence="6 7" key="1">
    <citation type="submission" date="2020-08" db="EMBL/GenBank/DDBJ databases">
        <title>Hymenobacter sp.</title>
        <authorList>
            <person name="Kim M.K."/>
        </authorList>
    </citation>
    <scope>NUCLEOTIDE SEQUENCE [LARGE SCALE GENOMIC DNA]</scope>
    <source>
        <strain evidence="6 7">BT507</strain>
    </source>
</reference>
<dbReference type="EMBL" id="JACSCY010000013">
    <property type="protein sequence ID" value="MBC6612319.1"/>
    <property type="molecule type" value="Genomic_DNA"/>
</dbReference>
<comment type="caution">
    <text evidence="6">The sequence shown here is derived from an EMBL/GenBank/DDBJ whole genome shotgun (WGS) entry which is preliminary data.</text>
</comment>
<evidence type="ECO:0000256" key="1">
    <source>
        <dbReference type="ARBA" id="ARBA00004141"/>
    </source>
</evidence>
<evidence type="ECO:0000313" key="7">
    <source>
        <dbReference type="Proteomes" id="UP000622017"/>
    </source>
</evidence>
<dbReference type="PANTHER" id="PTHR36974">
    <property type="entry name" value="MEMBRANE PROTEIN-RELATED"/>
    <property type="match status" value="1"/>
</dbReference>
<keyword evidence="7" id="KW-1185">Reference proteome</keyword>
<evidence type="ECO:0000313" key="6">
    <source>
        <dbReference type="EMBL" id="MBC6612319.1"/>
    </source>
</evidence>
<evidence type="ECO:0000256" key="3">
    <source>
        <dbReference type="ARBA" id="ARBA00022989"/>
    </source>
</evidence>
<evidence type="ECO:0000256" key="2">
    <source>
        <dbReference type="ARBA" id="ARBA00022692"/>
    </source>
</evidence>
<dbReference type="Pfam" id="PF13564">
    <property type="entry name" value="DoxX_2"/>
    <property type="match status" value="1"/>
</dbReference>
<name>A0ABR7MML5_9BACT</name>
<accession>A0ABR7MML5</accession>
<dbReference type="PANTHER" id="PTHR36974:SF1">
    <property type="entry name" value="DOXX FAMILY MEMBRANE PROTEIN"/>
    <property type="match status" value="1"/>
</dbReference>
<keyword evidence="3 5" id="KW-1133">Transmembrane helix</keyword>
<keyword evidence="2 5" id="KW-0812">Transmembrane</keyword>
<sequence>MSRRSRTLSFSLMALLYVGAGVMHFVKPKVYAKIVPPYLPAPLTLVYVSGVAELAGGLGLLLPATRRPAAWGLILLLLAVFPANVYMARHNDELFRLPTWMVWARLPLQLVLIGWAWRFARTPPRLASNVVN</sequence>
<gene>
    <name evidence="6" type="ORF">H8B15_15425</name>
</gene>
<comment type="subcellular location">
    <subcellularLocation>
        <location evidence="1">Membrane</location>
        <topology evidence="1">Multi-pass membrane protein</topology>
    </subcellularLocation>
</comment>
<organism evidence="6 7">
    <name type="scientific">Hymenobacter citatus</name>
    <dbReference type="NCBI Taxonomy" id="2763506"/>
    <lineage>
        <taxon>Bacteria</taxon>
        <taxon>Pseudomonadati</taxon>
        <taxon>Bacteroidota</taxon>
        <taxon>Cytophagia</taxon>
        <taxon>Cytophagales</taxon>
        <taxon>Hymenobacteraceae</taxon>
        <taxon>Hymenobacter</taxon>
    </lineage>
</organism>
<protein>
    <submittedName>
        <fullName evidence="6">DoxX family protein</fullName>
    </submittedName>
</protein>
<proteinExistence type="predicted"/>
<feature type="transmembrane region" description="Helical" evidence="5">
    <location>
        <begin position="69"/>
        <end position="88"/>
    </location>
</feature>
<dbReference type="InterPro" id="IPR032808">
    <property type="entry name" value="DoxX"/>
</dbReference>
<evidence type="ECO:0000256" key="5">
    <source>
        <dbReference type="SAM" id="Phobius"/>
    </source>
</evidence>
<keyword evidence="4 5" id="KW-0472">Membrane</keyword>